<dbReference type="GO" id="GO:1990060">
    <property type="term" value="C:maltose transport complex"/>
    <property type="evidence" value="ECO:0007669"/>
    <property type="project" value="TreeGrafter"/>
</dbReference>
<evidence type="ECO:0000259" key="11">
    <source>
        <dbReference type="PROSITE" id="PS50928"/>
    </source>
</evidence>
<dbReference type="InterPro" id="IPR035906">
    <property type="entry name" value="MetI-like_sf"/>
</dbReference>
<dbReference type="NCBIfam" id="NF008232">
    <property type="entry name" value="PRK10999.1"/>
    <property type="match status" value="1"/>
</dbReference>
<feature type="transmembrane region" description="Helical" evidence="9">
    <location>
        <begin position="487"/>
        <end position="509"/>
    </location>
</feature>
<proteinExistence type="inferred from homology"/>
<dbReference type="EMBL" id="JADPIE010000001">
    <property type="protein sequence ID" value="MBF8435912.1"/>
    <property type="molecule type" value="Genomic_DNA"/>
</dbReference>
<keyword evidence="13" id="KW-1185">Reference proteome</keyword>
<dbReference type="CDD" id="cd06261">
    <property type="entry name" value="TM_PBP2"/>
    <property type="match status" value="1"/>
</dbReference>
<dbReference type="Gene3D" id="2.40.430.10">
    <property type="entry name" value="D-maltodextrin-binding protein, MBP"/>
    <property type="match status" value="1"/>
</dbReference>
<dbReference type="Gene3D" id="3.10.650.10">
    <property type="entry name" value="MalF N-terminal region-like"/>
    <property type="match status" value="1"/>
</dbReference>
<dbReference type="AlphaFoldDB" id="A0A931F9G0"/>
<dbReference type="Gene3D" id="1.10.3720.10">
    <property type="entry name" value="MetI-like"/>
    <property type="match status" value="1"/>
</dbReference>
<protein>
    <recommendedName>
        <fullName evidence="10">Maltose/maltodextrin transport system permease protein</fullName>
    </recommendedName>
</protein>
<dbReference type="PROSITE" id="PS50928">
    <property type="entry name" value="ABC_TM1"/>
    <property type="match status" value="1"/>
</dbReference>
<evidence type="ECO:0000256" key="8">
    <source>
        <dbReference type="ARBA" id="ARBA00023136"/>
    </source>
</evidence>
<reference evidence="12" key="1">
    <citation type="submission" date="2020-11" db="EMBL/GenBank/DDBJ databases">
        <title>Halonatronomonas betainensis gen. nov., sp. nov. a novel haloalkaliphilic representative of the family Halanaerobiacae capable of betaine degradation.</title>
        <authorList>
            <person name="Boltyanskaya Y."/>
            <person name="Kevbrin V."/>
            <person name="Detkova E."/>
            <person name="Grouzdev D.S."/>
            <person name="Koziaeva V."/>
            <person name="Zhilina T."/>
        </authorList>
    </citation>
    <scope>NUCLEOTIDE SEQUENCE</scope>
    <source>
        <strain evidence="12">Z-7014</strain>
    </source>
</reference>
<evidence type="ECO:0000313" key="13">
    <source>
        <dbReference type="Proteomes" id="UP000621436"/>
    </source>
</evidence>
<organism evidence="12 13">
    <name type="scientific">Halonatronomonas betaini</name>
    <dbReference type="NCBI Taxonomy" id="2778430"/>
    <lineage>
        <taxon>Bacteria</taxon>
        <taxon>Bacillati</taxon>
        <taxon>Bacillota</taxon>
        <taxon>Clostridia</taxon>
        <taxon>Halanaerobiales</taxon>
        <taxon>Halarsenatibacteraceae</taxon>
        <taxon>Halonatronomonas</taxon>
    </lineage>
</organism>
<dbReference type="PANTHER" id="PTHR47314:SF1">
    <property type="entry name" value="MALTOSE_MALTODEXTRIN TRANSPORT SYSTEM PERMEASE PROTEIN MALF"/>
    <property type="match status" value="1"/>
</dbReference>
<keyword evidence="4 10" id="KW-1003">Cell membrane</keyword>
<comment type="function">
    <text evidence="10">Part of the ABC transporter complex MalEFGK involved in maltose/maltodextrin import. Probably responsible for the translocation of the substrate across the membrane.</text>
</comment>
<keyword evidence="3 9" id="KW-0813">Transport</keyword>
<name>A0A931F9G0_9FIRM</name>
<evidence type="ECO:0000256" key="1">
    <source>
        <dbReference type="ARBA" id="ARBA00004651"/>
    </source>
</evidence>
<dbReference type="SUPFAM" id="SSF161098">
    <property type="entry name" value="MetI-like"/>
    <property type="match status" value="1"/>
</dbReference>
<dbReference type="SUPFAM" id="SSF160964">
    <property type="entry name" value="MalF N-terminal region-like"/>
    <property type="match status" value="1"/>
</dbReference>
<dbReference type="GO" id="GO:0042956">
    <property type="term" value="P:maltodextrin transmembrane transport"/>
    <property type="evidence" value="ECO:0007669"/>
    <property type="project" value="TreeGrafter"/>
</dbReference>
<feature type="transmembrane region" description="Helical" evidence="9">
    <location>
        <begin position="318"/>
        <end position="338"/>
    </location>
</feature>
<comment type="similarity">
    <text evidence="2 10">Belongs to the binding-protein-dependent transport system permease family. MalFG subfamily.</text>
</comment>
<evidence type="ECO:0000256" key="7">
    <source>
        <dbReference type="ARBA" id="ARBA00022989"/>
    </source>
</evidence>
<evidence type="ECO:0000256" key="4">
    <source>
        <dbReference type="ARBA" id="ARBA00022475"/>
    </source>
</evidence>
<dbReference type="PANTHER" id="PTHR47314">
    <property type="entry name" value="MALTOSE/MALTODEXTRIN TRANSPORT SYSTEM PERMEASE PROTEIN MALF"/>
    <property type="match status" value="1"/>
</dbReference>
<evidence type="ECO:0000256" key="6">
    <source>
        <dbReference type="ARBA" id="ARBA00022692"/>
    </source>
</evidence>
<feature type="transmembrane region" description="Helical" evidence="9">
    <location>
        <begin position="282"/>
        <end position="306"/>
    </location>
</feature>
<feature type="transmembrane region" description="Helical" evidence="9">
    <location>
        <begin position="62"/>
        <end position="85"/>
    </location>
</feature>
<dbReference type="GO" id="GO:0015423">
    <property type="term" value="F:ABC-type maltose transporter activity"/>
    <property type="evidence" value="ECO:0007669"/>
    <property type="project" value="TreeGrafter"/>
</dbReference>
<dbReference type="InterPro" id="IPR035277">
    <property type="entry name" value="MalF_N"/>
</dbReference>
<feature type="transmembrane region" description="Helical" evidence="9">
    <location>
        <begin position="36"/>
        <end position="55"/>
    </location>
</feature>
<comment type="caution">
    <text evidence="12">The sequence shown here is derived from an EMBL/GenBank/DDBJ whole genome shotgun (WGS) entry which is preliminary data.</text>
</comment>
<accession>A0A931F9G0</accession>
<keyword evidence="7 9" id="KW-1133">Transmembrane helix</keyword>
<evidence type="ECO:0000256" key="3">
    <source>
        <dbReference type="ARBA" id="ARBA00022448"/>
    </source>
</evidence>
<dbReference type="InterPro" id="IPR032550">
    <property type="entry name" value="TM_PBP2_N"/>
</dbReference>
<feature type="transmembrane region" description="Helical" evidence="9">
    <location>
        <begin position="419"/>
        <end position="439"/>
    </location>
</feature>
<feature type="transmembrane region" description="Helical" evidence="9">
    <location>
        <begin position="12"/>
        <end position="30"/>
    </location>
</feature>
<feature type="transmembrane region" description="Helical" evidence="9">
    <location>
        <begin position="373"/>
        <end position="398"/>
    </location>
</feature>
<comment type="subcellular location">
    <subcellularLocation>
        <location evidence="1 9">Cell membrane</location>
        <topology evidence="1 9">Multi-pass membrane protein</topology>
    </subcellularLocation>
</comment>
<keyword evidence="5 10" id="KW-0762">Sugar transport</keyword>
<evidence type="ECO:0000256" key="5">
    <source>
        <dbReference type="ARBA" id="ARBA00022597"/>
    </source>
</evidence>
<evidence type="ECO:0000256" key="9">
    <source>
        <dbReference type="RuleBase" id="RU363032"/>
    </source>
</evidence>
<keyword evidence="6 9" id="KW-0812">Transmembrane</keyword>
<feature type="domain" description="ABC transmembrane type-1" evidence="11">
    <location>
        <begin position="283"/>
        <end position="508"/>
    </location>
</feature>
<sequence length="522" mass="60298">MDLWKKNKSFIFKIIFLAIFNALALWSVIVGIVTEGWILVSITVLVMILINYIYISDKVYPLRYIIPGTFFMILLVVYPIFYTIYISTTNYGTGNMLDKDQVINQLEGRTFLPEDTRTYNFTVFKSEDDEFKLLFEDPETGDLLLGDTIDYSVEEISDTDDRLIDSTDDGDIDEINGYTRLEQPEVIQNLGRLEALRIDYRDNELRMKDLNSFALYRQRYEYISEEDKIIDLRDGYEFTPVRGHFYNEEVGRLSPGFRTFVGSRNYQRLLRDPRILQPFFRVFVWTFAWAILSVGTTFALGLLLALILDDKKLKFRKFYRTILIIPYAMPAFISVLIWRGLFNPEVGVINRILDSLPFLSALPFMHNVFWTRAALVFINLWLGFPYMLLITLGALQSIDKNLYEAAIIDGASIWQKFRYITLPLLLITVAPLLIASFAFNFNNFNIIYLFNEGRPAIAGAQTPAGGTDILISYTYRLSFETGRGADFGLASAVTLIIFMITATITWFNFRFTGALEEVKENE</sequence>
<evidence type="ECO:0000313" key="12">
    <source>
        <dbReference type="EMBL" id="MBF8435912.1"/>
    </source>
</evidence>
<dbReference type="InterPro" id="IPR047103">
    <property type="entry name" value="MalF_P2_sf"/>
</dbReference>
<dbReference type="Pfam" id="PF16296">
    <property type="entry name" value="TM_PBP2_N"/>
    <property type="match status" value="1"/>
</dbReference>
<gene>
    <name evidence="12" type="primary">malF</name>
    <name evidence="12" type="ORF">I0Q91_02365</name>
</gene>
<dbReference type="Proteomes" id="UP000621436">
    <property type="component" value="Unassembled WGS sequence"/>
</dbReference>
<evidence type="ECO:0000256" key="2">
    <source>
        <dbReference type="ARBA" id="ARBA00009047"/>
    </source>
</evidence>
<dbReference type="InterPro" id="IPR000515">
    <property type="entry name" value="MetI-like"/>
</dbReference>
<dbReference type="Gene3D" id="1.20.58.370">
    <property type="entry name" value="MalF N-terminal region-like"/>
    <property type="match status" value="1"/>
</dbReference>
<keyword evidence="8 9" id="KW-0472">Membrane</keyword>
<dbReference type="Pfam" id="PF00528">
    <property type="entry name" value="BPD_transp_1"/>
    <property type="match status" value="1"/>
</dbReference>
<dbReference type="RefSeq" id="WP_270452619.1">
    <property type="nucleotide sequence ID" value="NZ_JADPIE010000001.1"/>
</dbReference>
<evidence type="ECO:0000256" key="10">
    <source>
        <dbReference type="RuleBase" id="RU367050"/>
    </source>
</evidence>